<gene>
    <name evidence="4" type="ORF">CUJ84_pRLN3000462</name>
</gene>
<evidence type="ECO:0000313" key="5">
    <source>
        <dbReference type="Proteomes" id="UP000238523"/>
    </source>
</evidence>
<dbReference type="Gene3D" id="3.90.850.10">
    <property type="entry name" value="Fumarylacetoacetase-like, C-terminal domain"/>
    <property type="match status" value="1"/>
</dbReference>
<dbReference type="Proteomes" id="UP000238523">
    <property type="component" value="Plasmid pRLN3"/>
</dbReference>
<sequence length="169" mass="18942">MNGPAARPASFFTKPADAVVGDGETVAYPPETENFHYEAELVVAIGKTGRDILEEDALSHIWGYAVGNDLTRRDLQLKARDQGRPWNWRKAFGRSALIGPCAQGERGRPSGKRRHSPHGERRGETGRRSLRIDLVCSRNYLDLVPVDDAKARRLDHDRHVGRRRSHGGR</sequence>
<dbReference type="PANTHER" id="PTHR11820:SF90">
    <property type="entry name" value="FLUTATHIONE S-TRANSFERASE"/>
    <property type="match status" value="1"/>
</dbReference>
<organism evidence="4 5">
    <name type="scientific">Rhizobium leguminosarum</name>
    <dbReference type="NCBI Taxonomy" id="384"/>
    <lineage>
        <taxon>Bacteria</taxon>
        <taxon>Pseudomonadati</taxon>
        <taxon>Pseudomonadota</taxon>
        <taxon>Alphaproteobacteria</taxon>
        <taxon>Hyphomicrobiales</taxon>
        <taxon>Rhizobiaceae</taxon>
        <taxon>Rhizobium/Agrobacterium group</taxon>
        <taxon>Rhizobium</taxon>
    </lineage>
</organism>
<feature type="compositionally biased region" description="Basic and acidic residues" evidence="2">
    <location>
        <begin position="117"/>
        <end position="126"/>
    </location>
</feature>
<feature type="region of interest" description="Disordered" evidence="2">
    <location>
        <begin position="99"/>
        <end position="126"/>
    </location>
</feature>
<dbReference type="GO" id="GO:0046872">
    <property type="term" value="F:metal ion binding"/>
    <property type="evidence" value="ECO:0007669"/>
    <property type="project" value="UniProtKB-KW"/>
</dbReference>
<dbReference type="InterPro" id="IPR011234">
    <property type="entry name" value="Fumarylacetoacetase-like_C"/>
</dbReference>
<dbReference type="Pfam" id="PF01557">
    <property type="entry name" value="FAA_hydrolase"/>
    <property type="match status" value="1"/>
</dbReference>
<dbReference type="InterPro" id="IPR036663">
    <property type="entry name" value="Fumarylacetoacetase_C_sf"/>
</dbReference>
<accession>A0A2K9ZH63</accession>
<evidence type="ECO:0000313" key="4">
    <source>
        <dbReference type="EMBL" id="AUW47574.1"/>
    </source>
</evidence>
<dbReference type="SUPFAM" id="SSF56529">
    <property type="entry name" value="FAH"/>
    <property type="match status" value="1"/>
</dbReference>
<dbReference type="GO" id="GO:0018773">
    <property type="term" value="F:acetylpyruvate hydrolase activity"/>
    <property type="evidence" value="ECO:0007669"/>
    <property type="project" value="TreeGrafter"/>
</dbReference>
<feature type="domain" description="Fumarylacetoacetase-like C-terminal" evidence="3">
    <location>
        <begin position="8"/>
        <end position="103"/>
    </location>
</feature>
<evidence type="ECO:0000259" key="3">
    <source>
        <dbReference type="Pfam" id="PF01557"/>
    </source>
</evidence>
<keyword evidence="1" id="KW-0479">Metal-binding</keyword>
<dbReference type="AlphaFoldDB" id="A0A2K9ZH63"/>
<evidence type="ECO:0000256" key="1">
    <source>
        <dbReference type="ARBA" id="ARBA00022723"/>
    </source>
</evidence>
<dbReference type="PANTHER" id="PTHR11820">
    <property type="entry name" value="ACYLPYRUVASE"/>
    <property type="match status" value="1"/>
</dbReference>
<keyword evidence="4" id="KW-0614">Plasmid</keyword>
<geneLocation type="plasmid" evidence="5">
    <name>prln3</name>
</geneLocation>
<dbReference type="EMBL" id="CP025015">
    <property type="protein sequence ID" value="AUW47574.1"/>
    <property type="molecule type" value="Genomic_DNA"/>
</dbReference>
<name>A0A2K9ZH63_RHILE</name>
<proteinExistence type="predicted"/>
<protein>
    <recommendedName>
        <fullName evidence="3">Fumarylacetoacetase-like C-terminal domain-containing protein</fullName>
    </recommendedName>
</protein>
<reference evidence="4 5" key="1">
    <citation type="submission" date="2017-11" db="EMBL/GenBank/DDBJ databases">
        <title>Complete genome of Rhizobium leguminosarum Norway, an ineffective micro-symbiont.</title>
        <authorList>
            <person name="Hoffrichter A."/>
            <person name="Liang J."/>
            <person name="Brachmann A."/>
            <person name="Marin M."/>
        </authorList>
    </citation>
    <scope>NUCLEOTIDE SEQUENCE [LARGE SCALE GENOMIC DNA]</scope>
    <source>
        <strain evidence="4 5">Norway</strain>
        <plasmid evidence="5">Plasmid prln3</plasmid>
    </source>
</reference>
<evidence type="ECO:0000256" key="2">
    <source>
        <dbReference type="SAM" id="MobiDB-lite"/>
    </source>
</evidence>